<protein>
    <recommendedName>
        <fullName evidence="3">HEPN domain-containing protein</fullName>
    </recommendedName>
</protein>
<gene>
    <name evidence="1" type="ORF">CDN99_08800</name>
</gene>
<name>A0A246JF07_9BURK</name>
<dbReference type="Gene3D" id="1.20.120.330">
    <property type="entry name" value="Nucleotidyltransferases domain 2"/>
    <property type="match status" value="1"/>
</dbReference>
<comment type="caution">
    <text evidence="1">The sequence shown here is derived from an EMBL/GenBank/DDBJ whole genome shotgun (WGS) entry which is preliminary data.</text>
</comment>
<proteinExistence type="predicted"/>
<dbReference type="Proteomes" id="UP000197468">
    <property type="component" value="Unassembled WGS sequence"/>
</dbReference>
<evidence type="ECO:0008006" key="3">
    <source>
        <dbReference type="Google" id="ProtNLM"/>
    </source>
</evidence>
<reference evidence="1 2" key="1">
    <citation type="journal article" date="2008" name="Int. J. Syst. Evol. Microbiol.">
        <title>Description of Roseateles aquatilis sp. nov. and Roseateles terrae sp. nov., in the class Betaproteobacteria, and emended description of the genus Roseateles.</title>
        <authorList>
            <person name="Gomila M."/>
            <person name="Bowien B."/>
            <person name="Falsen E."/>
            <person name="Moore E.R."/>
            <person name="Lalucat J."/>
        </authorList>
    </citation>
    <scope>NUCLEOTIDE SEQUENCE [LARGE SCALE GENOMIC DNA]</scope>
    <source>
        <strain evidence="1 2">CCUG 48205</strain>
    </source>
</reference>
<dbReference type="RefSeq" id="WP_088384495.1">
    <property type="nucleotide sequence ID" value="NZ_NIOF01000003.1"/>
</dbReference>
<dbReference type="AlphaFoldDB" id="A0A246JF07"/>
<dbReference type="EMBL" id="NIOF01000003">
    <property type="protein sequence ID" value="OWQ91266.1"/>
    <property type="molecule type" value="Genomic_DNA"/>
</dbReference>
<accession>A0A246JF07</accession>
<dbReference type="OrthoDB" id="6174209at2"/>
<sequence length="122" mass="13931">MSKFNPETFLVLAGYLSLQEGEAHWRTAVSRSYYGLFLTARAIAGITSKKSDVHRHTQAYFQERGNTRIADLLRRLRRMRNAADYRLELTFERDMAINTVAIATLGQQLIKTPQGPRLCVVT</sequence>
<organism evidence="1 2">
    <name type="scientific">Roseateles aquatilis</name>
    <dbReference type="NCBI Taxonomy" id="431061"/>
    <lineage>
        <taxon>Bacteria</taxon>
        <taxon>Pseudomonadati</taxon>
        <taxon>Pseudomonadota</taxon>
        <taxon>Betaproteobacteria</taxon>
        <taxon>Burkholderiales</taxon>
        <taxon>Sphaerotilaceae</taxon>
        <taxon>Roseateles</taxon>
    </lineage>
</organism>
<keyword evidence="2" id="KW-1185">Reference proteome</keyword>
<evidence type="ECO:0000313" key="2">
    <source>
        <dbReference type="Proteomes" id="UP000197468"/>
    </source>
</evidence>
<evidence type="ECO:0000313" key="1">
    <source>
        <dbReference type="EMBL" id="OWQ91266.1"/>
    </source>
</evidence>